<comment type="caution">
    <text evidence="15">The sequence shown here is derived from an EMBL/GenBank/DDBJ whole genome shotgun (WGS) entry which is preliminary data.</text>
</comment>
<feature type="active site" evidence="12">
    <location>
        <position position="272"/>
    </location>
</feature>
<evidence type="ECO:0000256" key="7">
    <source>
        <dbReference type="ARBA" id="ARBA00022490"/>
    </source>
</evidence>
<sequence length="321" mass="35403">MSNDPLYPPCEPHSWGHLAVGDGHQIYWEECGNPAGKPALVLHGGPGSGCTPGWRRYFDPMRYRVILMDQRGCGRSRPHAGDTVDALAANTTAHLIADIEQLRRHLGIQCWLVLGASWGSTLALAYAARHAECVREMVLFSIATTTSFEIDWITRGVGIYFPAAWERFRDALPAHLRDGDIATAYHRLLIDPDPATQERAARAWCDWEAAIVALRADQKPHPRYADPRFRLGFARLVTLYWSQRAWLADGELLAAVEGLGHVPAVLIHGRVDLCNPLVTPWRLARAWPEARLVTIDQGGHDAGDEATSGAIVAALDGFARS</sequence>
<reference evidence="15 16" key="1">
    <citation type="submission" date="2019-03" db="EMBL/GenBank/DDBJ databases">
        <title>Genomic Encyclopedia of Type Strains, Phase III (KMG-III): the genomes of soil and plant-associated and newly described type strains.</title>
        <authorList>
            <person name="Whitman W."/>
        </authorList>
    </citation>
    <scope>NUCLEOTIDE SEQUENCE [LARGE SCALE GENOMIC DNA]</scope>
    <source>
        <strain evidence="15 16">CGMCC 1.7660</strain>
    </source>
</reference>
<dbReference type="InterPro" id="IPR005944">
    <property type="entry name" value="Pro_iminopeptidase"/>
</dbReference>
<dbReference type="AlphaFoldDB" id="A0A4R6WNM0"/>
<evidence type="ECO:0000256" key="8">
    <source>
        <dbReference type="ARBA" id="ARBA00022670"/>
    </source>
</evidence>
<evidence type="ECO:0000256" key="2">
    <source>
        <dbReference type="ARBA" id="ARBA00004496"/>
    </source>
</evidence>
<feature type="active site" description="Nucleophile" evidence="12">
    <location>
        <position position="117"/>
    </location>
</feature>
<protein>
    <recommendedName>
        <fullName evidence="5 11">Proline iminopeptidase</fullName>
        <shortName evidence="11">PIP</shortName>
        <ecNumber evidence="4 11">3.4.11.5</ecNumber>
    </recommendedName>
    <alternativeName>
        <fullName evidence="10 11">Prolyl aminopeptidase</fullName>
    </alternativeName>
</protein>
<evidence type="ECO:0000313" key="16">
    <source>
        <dbReference type="Proteomes" id="UP000295783"/>
    </source>
</evidence>
<evidence type="ECO:0000256" key="5">
    <source>
        <dbReference type="ARBA" id="ARBA00021843"/>
    </source>
</evidence>
<dbReference type="Gene3D" id="3.40.50.1820">
    <property type="entry name" value="alpha/beta hydrolase"/>
    <property type="match status" value="1"/>
</dbReference>
<organism evidence="15 16">
    <name type="scientific">Dongia mobilis</name>
    <dbReference type="NCBI Taxonomy" id="578943"/>
    <lineage>
        <taxon>Bacteria</taxon>
        <taxon>Pseudomonadati</taxon>
        <taxon>Pseudomonadota</taxon>
        <taxon>Alphaproteobacteria</taxon>
        <taxon>Rhodospirillales</taxon>
        <taxon>Dongiaceae</taxon>
        <taxon>Dongia</taxon>
    </lineage>
</organism>
<keyword evidence="9 11" id="KW-0378">Hydrolase</keyword>
<evidence type="ECO:0000256" key="6">
    <source>
        <dbReference type="ARBA" id="ARBA00022438"/>
    </source>
</evidence>
<proteinExistence type="inferred from homology"/>
<dbReference type="Proteomes" id="UP000295783">
    <property type="component" value="Unassembled WGS sequence"/>
</dbReference>
<evidence type="ECO:0000256" key="10">
    <source>
        <dbReference type="ARBA" id="ARBA00029605"/>
    </source>
</evidence>
<evidence type="ECO:0000256" key="13">
    <source>
        <dbReference type="RuleBase" id="RU003421"/>
    </source>
</evidence>
<accession>A0A4R6WNM0</accession>
<dbReference type="OrthoDB" id="9796770at2"/>
<dbReference type="Pfam" id="PF00561">
    <property type="entry name" value="Abhydrolase_1"/>
    <property type="match status" value="1"/>
</dbReference>
<dbReference type="PANTHER" id="PTHR43722:SF1">
    <property type="entry name" value="PROLINE IMINOPEPTIDASE"/>
    <property type="match status" value="1"/>
</dbReference>
<dbReference type="PRINTS" id="PR00111">
    <property type="entry name" value="ABHYDROLASE"/>
</dbReference>
<dbReference type="RefSeq" id="WP_133614237.1">
    <property type="nucleotide sequence ID" value="NZ_SNYW01000010.1"/>
</dbReference>
<dbReference type="PRINTS" id="PR00793">
    <property type="entry name" value="PROAMNOPTASE"/>
</dbReference>
<dbReference type="PIRSF" id="PIRSF006431">
    <property type="entry name" value="Pept_S33"/>
    <property type="match status" value="1"/>
</dbReference>
<keyword evidence="8 11" id="KW-0645">Protease</keyword>
<dbReference type="SUPFAM" id="SSF53474">
    <property type="entry name" value="alpha/beta-Hydrolases"/>
    <property type="match status" value="1"/>
</dbReference>
<keyword evidence="6 11" id="KW-0031">Aminopeptidase</keyword>
<dbReference type="GO" id="GO:0004177">
    <property type="term" value="F:aminopeptidase activity"/>
    <property type="evidence" value="ECO:0007669"/>
    <property type="project" value="UniProtKB-UniRule"/>
</dbReference>
<comment type="similarity">
    <text evidence="3 11 13">Belongs to the peptidase S33 family.</text>
</comment>
<evidence type="ECO:0000256" key="12">
    <source>
        <dbReference type="PIRSR" id="PIRSR006431-1"/>
    </source>
</evidence>
<dbReference type="GO" id="GO:0005737">
    <property type="term" value="C:cytoplasm"/>
    <property type="evidence" value="ECO:0007669"/>
    <property type="project" value="UniProtKB-SubCell"/>
</dbReference>
<evidence type="ECO:0000256" key="1">
    <source>
        <dbReference type="ARBA" id="ARBA00001585"/>
    </source>
</evidence>
<evidence type="ECO:0000256" key="4">
    <source>
        <dbReference type="ARBA" id="ARBA00012568"/>
    </source>
</evidence>
<evidence type="ECO:0000256" key="3">
    <source>
        <dbReference type="ARBA" id="ARBA00010088"/>
    </source>
</evidence>
<dbReference type="GO" id="GO:0006508">
    <property type="term" value="P:proteolysis"/>
    <property type="evidence" value="ECO:0007669"/>
    <property type="project" value="UniProtKB-KW"/>
</dbReference>
<evidence type="ECO:0000256" key="9">
    <source>
        <dbReference type="ARBA" id="ARBA00022801"/>
    </source>
</evidence>
<keyword evidence="7 11" id="KW-0963">Cytoplasm</keyword>
<keyword evidence="16" id="KW-1185">Reference proteome</keyword>
<evidence type="ECO:0000256" key="11">
    <source>
        <dbReference type="PIRNR" id="PIRNR006431"/>
    </source>
</evidence>
<dbReference type="PANTHER" id="PTHR43722">
    <property type="entry name" value="PROLINE IMINOPEPTIDASE"/>
    <property type="match status" value="1"/>
</dbReference>
<dbReference type="EMBL" id="SNYW01000010">
    <property type="protein sequence ID" value="TDQ80900.1"/>
    <property type="molecule type" value="Genomic_DNA"/>
</dbReference>
<comment type="catalytic activity">
    <reaction evidence="1 11 13">
        <text>Release of N-terminal proline from a peptide.</text>
        <dbReference type="EC" id="3.4.11.5"/>
    </reaction>
</comment>
<dbReference type="InterPro" id="IPR002410">
    <property type="entry name" value="Peptidase_S33"/>
</dbReference>
<gene>
    <name evidence="15" type="ORF">A8950_2769</name>
</gene>
<evidence type="ECO:0000259" key="14">
    <source>
        <dbReference type="Pfam" id="PF00561"/>
    </source>
</evidence>
<name>A0A4R6WNM0_9PROT</name>
<dbReference type="InterPro" id="IPR000073">
    <property type="entry name" value="AB_hydrolase_1"/>
</dbReference>
<comment type="subcellular location">
    <subcellularLocation>
        <location evidence="2 11">Cytoplasm</location>
    </subcellularLocation>
</comment>
<evidence type="ECO:0000313" key="15">
    <source>
        <dbReference type="EMBL" id="TDQ80900.1"/>
    </source>
</evidence>
<feature type="active site" description="Proton donor" evidence="12">
    <location>
        <position position="300"/>
    </location>
</feature>
<dbReference type="EC" id="3.4.11.5" evidence="4 11"/>
<feature type="domain" description="AB hydrolase-1" evidence="14">
    <location>
        <begin position="40"/>
        <end position="305"/>
    </location>
</feature>
<dbReference type="InterPro" id="IPR029058">
    <property type="entry name" value="AB_hydrolase_fold"/>
</dbReference>
<dbReference type="NCBIfam" id="TIGR01249">
    <property type="entry name" value="pro_imino_pep_1"/>
    <property type="match status" value="1"/>
</dbReference>